<dbReference type="SUPFAM" id="SSF53098">
    <property type="entry name" value="Ribonuclease H-like"/>
    <property type="match status" value="1"/>
</dbReference>
<dbReference type="OrthoDB" id="1841727at2759"/>
<evidence type="ECO:0000313" key="3">
    <source>
        <dbReference type="EMBL" id="KAF6159843.1"/>
    </source>
</evidence>
<dbReference type="InterPro" id="IPR002156">
    <property type="entry name" value="RNaseH_domain"/>
</dbReference>
<feature type="transmembrane region" description="Helical" evidence="1">
    <location>
        <begin position="174"/>
        <end position="192"/>
    </location>
</feature>
<dbReference type="Pfam" id="PF13456">
    <property type="entry name" value="RVT_3"/>
    <property type="match status" value="1"/>
</dbReference>
<keyword evidence="1" id="KW-0472">Membrane</keyword>
<gene>
    <name evidence="3" type="ORF">GIB67_032927</name>
</gene>
<keyword evidence="4" id="KW-1185">Reference proteome</keyword>
<comment type="caution">
    <text evidence="3">The sequence shown here is derived from an EMBL/GenBank/DDBJ whole genome shotgun (WGS) entry which is preliminary data.</text>
</comment>
<dbReference type="PANTHER" id="PTHR47723">
    <property type="entry name" value="OS05G0353850 PROTEIN"/>
    <property type="match status" value="1"/>
</dbReference>
<dbReference type="InterPro" id="IPR053151">
    <property type="entry name" value="RNase_H-like"/>
</dbReference>
<dbReference type="InterPro" id="IPR044730">
    <property type="entry name" value="RNase_H-like_dom_plant"/>
</dbReference>
<dbReference type="PANTHER" id="PTHR47723:SF23">
    <property type="entry name" value="REVERSE TRANSCRIPTASE-LIKE PROTEIN"/>
    <property type="match status" value="1"/>
</dbReference>
<dbReference type="GO" id="GO:0004523">
    <property type="term" value="F:RNA-DNA hybrid ribonuclease activity"/>
    <property type="evidence" value="ECO:0007669"/>
    <property type="project" value="InterPro"/>
</dbReference>
<proteinExistence type="predicted"/>
<organism evidence="3 4">
    <name type="scientific">Kingdonia uniflora</name>
    <dbReference type="NCBI Taxonomy" id="39325"/>
    <lineage>
        <taxon>Eukaryota</taxon>
        <taxon>Viridiplantae</taxon>
        <taxon>Streptophyta</taxon>
        <taxon>Embryophyta</taxon>
        <taxon>Tracheophyta</taxon>
        <taxon>Spermatophyta</taxon>
        <taxon>Magnoliopsida</taxon>
        <taxon>Ranunculales</taxon>
        <taxon>Circaeasteraceae</taxon>
        <taxon>Kingdonia</taxon>
    </lineage>
</organism>
<accession>A0A7J7MY80</accession>
<dbReference type="GO" id="GO:0003676">
    <property type="term" value="F:nucleic acid binding"/>
    <property type="evidence" value="ECO:0007669"/>
    <property type="project" value="InterPro"/>
</dbReference>
<protein>
    <recommendedName>
        <fullName evidence="2">RNase H type-1 domain-containing protein</fullName>
    </recommendedName>
</protein>
<keyword evidence="1" id="KW-0812">Transmembrane</keyword>
<name>A0A7J7MY80_9MAGN</name>
<dbReference type="CDD" id="cd06222">
    <property type="entry name" value="RNase_H_like"/>
    <property type="match status" value="1"/>
</dbReference>
<evidence type="ECO:0000256" key="1">
    <source>
        <dbReference type="SAM" id="Phobius"/>
    </source>
</evidence>
<dbReference type="EMBL" id="JACGCM010001183">
    <property type="protein sequence ID" value="KAF6159843.1"/>
    <property type="molecule type" value="Genomic_DNA"/>
</dbReference>
<dbReference type="AlphaFoldDB" id="A0A7J7MY80"/>
<evidence type="ECO:0000313" key="4">
    <source>
        <dbReference type="Proteomes" id="UP000541444"/>
    </source>
</evidence>
<dbReference type="InterPro" id="IPR036397">
    <property type="entry name" value="RNaseH_sf"/>
</dbReference>
<reference evidence="3 4" key="1">
    <citation type="journal article" date="2020" name="IScience">
        <title>Genome Sequencing of the Endangered Kingdonia uniflora (Circaeasteraceae, Ranunculales) Reveals Potential Mechanisms of Evolutionary Specialization.</title>
        <authorList>
            <person name="Sun Y."/>
            <person name="Deng T."/>
            <person name="Zhang A."/>
            <person name="Moore M.J."/>
            <person name="Landis J.B."/>
            <person name="Lin N."/>
            <person name="Zhang H."/>
            <person name="Zhang X."/>
            <person name="Huang J."/>
            <person name="Zhang X."/>
            <person name="Sun H."/>
            <person name="Wang H."/>
        </authorList>
    </citation>
    <scope>NUCLEOTIDE SEQUENCE [LARGE SCALE GENOMIC DNA]</scope>
    <source>
        <strain evidence="3">TB1705</strain>
        <tissue evidence="3">Leaf</tissue>
    </source>
</reference>
<dbReference type="Proteomes" id="UP000541444">
    <property type="component" value="Unassembled WGS sequence"/>
</dbReference>
<evidence type="ECO:0000259" key="2">
    <source>
        <dbReference type="Pfam" id="PF13456"/>
    </source>
</evidence>
<feature type="non-terminal residue" evidence="3">
    <location>
        <position position="1"/>
    </location>
</feature>
<keyword evidence="1" id="KW-1133">Transmembrane helix</keyword>
<dbReference type="Gene3D" id="3.30.420.10">
    <property type="entry name" value="Ribonuclease H-like superfamily/Ribonuclease H"/>
    <property type="match status" value="1"/>
</dbReference>
<feature type="domain" description="RNase H type-1" evidence="2">
    <location>
        <begin position="69"/>
        <end position="145"/>
    </location>
</feature>
<sequence>VNLSNIFVNSAGVDKCIYLPDVQGRFSVKAAHEQIRAKTLKKVPLKHRRAPRIRSCIWELPWFEETKINCDGSCLGNPGIAGGGAVFRTYTGSFLGVLVENIGLNTSYFAECSIIVSALNKSYEKGWLKIFLVSASTAAITAFKNNKVLGGFSPGGSISLQNYRSDLNIHGERATLALMTVLTGLLGFLCCLRNGLREGLHF</sequence>
<dbReference type="InterPro" id="IPR012337">
    <property type="entry name" value="RNaseH-like_sf"/>
</dbReference>